<reference evidence="1 2" key="1">
    <citation type="submission" date="2023-07" db="EMBL/GenBank/DDBJ databases">
        <title>Functional and genomic diversity of the sorghum phyllosphere microbiome.</title>
        <authorList>
            <person name="Shade A."/>
        </authorList>
    </citation>
    <scope>NUCLEOTIDE SEQUENCE [LARGE SCALE GENOMIC DNA]</scope>
    <source>
        <strain evidence="1 2">SORGH_AS_0892</strain>
    </source>
</reference>
<proteinExistence type="predicted"/>
<name>A0ABU0U8J2_9SPHI</name>
<dbReference type="PROSITE" id="PS51257">
    <property type="entry name" value="PROKAR_LIPOPROTEIN"/>
    <property type="match status" value="1"/>
</dbReference>
<protein>
    <recommendedName>
        <fullName evidence="3">Lipoprotein</fullName>
    </recommendedName>
</protein>
<dbReference type="RefSeq" id="WP_293880454.1">
    <property type="nucleotide sequence ID" value="NZ_JAUTBA010000001.1"/>
</dbReference>
<dbReference type="Proteomes" id="UP001244640">
    <property type="component" value="Unassembled WGS sequence"/>
</dbReference>
<dbReference type="EMBL" id="JAUTBA010000001">
    <property type="protein sequence ID" value="MDQ1151119.1"/>
    <property type="molecule type" value="Genomic_DNA"/>
</dbReference>
<evidence type="ECO:0008006" key="3">
    <source>
        <dbReference type="Google" id="ProtNLM"/>
    </source>
</evidence>
<evidence type="ECO:0000313" key="2">
    <source>
        <dbReference type="Proteomes" id="UP001244640"/>
    </source>
</evidence>
<comment type="caution">
    <text evidence="1">The sequence shown here is derived from an EMBL/GenBank/DDBJ whole genome shotgun (WGS) entry which is preliminary data.</text>
</comment>
<sequence length="234" mass="26151">MKQLKFIGALFLVLVLTLSCKPSSNQSKGVLDTTNKTNVSIPERTDLKVVDLIDIKLLEPFEDIKNSDGSTLKSNGKKYETMSGLQAVGYNANAVFTFDNVILSSSEHPTEIIFHFEKGSAVLKFVEVKISDEKIGKSLLVALNRSFGKPSFEQNTDKDNGMGVDENGNAISSANYPKQNFMVWEKSDNKKSYFVLQHSDGGAKVTELTILDPDEKFAKQFISVRSFDWYNNHY</sequence>
<evidence type="ECO:0000313" key="1">
    <source>
        <dbReference type="EMBL" id="MDQ1151119.1"/>
    </source>
</evidence>
<gene>
    <name evidence="1" type="ORF">QE382_003103</name>
</gene>
<keyword evidence="2" id="KW-1185">Reference proteome</keyword>
<accession>A0ABU0U8J2</accession>
<organism evidence="1 2">
    <name type="scientific">Sphingobacterium zeae</name>
    <dbReference type="NCBI Taxonomy" id="1776859"/>
    <lineage>
        <taxon>Bacteria</taxon>
        <taxon>Pseudomonadati</taxon>
        <taxon>Bacteroidota</taxon>
        <taxon>Sphingobacteriia</taxon>
        <taxon>Sphingobacteriales</taxon>
        <taxon>Sphingobacteriaceae</taxon>
        <taxon>Sphingobacterium</taxon>
    </lineage>
</organism>